<name>A0A1M5FM19_9HYPH</name>
<keyword evidence="3" id="KW-1185">Reference proteome</keyword>
<protein>
    <submittedName>
        <fullName evidence="2">Uncharacterized protein</fullName>
    </submittedName>
</protein>
<organism evidence="2 3">
    <name type="scientific">Kaistia soli DSM 19436</name>
    <dbReference type="NCBI Taxonomy" id="1122133"/>
    <lineage>
        <taxon>Bacteria</taxon>
        <taxon>Pseudomonadati</taxon>
        <taxon>Pseudomonadota</taxon>
        <taxon>Alphaproteobacteria</taxon>
        <taxon>Hyphomicrobiales</taxon>
        <taxon>Kaistiaceae</taxon>
        <taxon>Kaistia</taxon>
    </lineage>
</organism>
<proteinExistence type="predicted"/>
<keyword evidence="1" id="KW-0812">Transmembrane</keyword>
<feature type="transmembrane region" description="Helical" evidence="1">
    <location>
        <begin position="6"/>
        <end position="28"/>
    </location>
</feature>
<keyword evidence="1" id="KW-0472">Membrane</keyword>
<reference evidence="2 3" key="1">
    <citation type="submission" date="2016-11" db="EMBL/GenBank/DDBJ databases">
        <authorList>
            <person name="Jaros S."/>
            <person name="Januszkiewicz K."/>
            <person name="Wedrychowicz H."/>
        </authorList>
    </citation>
    <scope>NUCLEOTIDE SEQUENCE [LARGE SCALE GENOMIC DNA]</scope>
    <source>
        <strain evidence="2 3">DSM 19436</strain>
    </source>
</reference>
<sequence>MPKFEWIKAALGGAVVGAVVMAVVGFSWGGWVTGSASRENAETIADARVVTALTPYCVVNAQADPQSSERLAALKSASSYQRRDLVMANGWATLAVGKDPDRAVADACQKVLAS</sequence>
<evidence type="ECO:0000313" key="2">
    <source>
        <dbReference type="EMBL" id="SHF92212.1"/>
    </source>
</evidence>
<evidence type="ECO:0000256" key="1">
    <source>
        <dbReference type="SAM" id="Phobius"/>
    </source>
</evidence>
<gene>
    <name evidence="2" type="ORF">SAMN02745157_3088</name>
</gene>
<dbReference type="RefSeq" id="WP_244540255.1">
    <property type="nucleotide sequence ID" value="NZ_FQUP01000003.1"/>
</dbReference>
<dbReference type="STRING" id="1122133.SAMN02745157_3088"/>
<dbReference type="EMBL" id="FQUP01000003">
    <property type="protein sequence ID" value="SHF92212.1"/>
    <property type="molecule type" value="Genomic_DNA"/>
</dbReference>
<dbReference type="Proteomes" id="UP000184485">
    <property type="component" value="Unassembled WGS sequence"/>
</dbReference>
<evidence type="ECO:0000313" key="3">
    <source>
        <dbReference type="Proteomes" id="UP000184485"/>
    </source>
</evidence>
<keyword evidence="1" id="KW-1133">Transmembrane helix</keyword>
<dbReference type="AlphaFoldDB" id="A0A1M5FM19"/>
<accession>A0A1M5FM19</accession>